<keyword evidence="4" id="KW-1185">Reference proteome</keyword>
<feature type="chain" id="PRO_5010299922" description="AAA+ family ATPase" evidence="2">
    <location>
        <begin position="29"/>
        <end position="133"/>
    </location>
</feature>
<feature type="signal peptide" evidence="2">
    <location>
        <begin position="1"/>
        <end position="28"/>
    </location>
</feature>
<name>A0A1H2V9A9_9RHOB</name>
<proteinExistence type="predicted"/>
<evidence type="ECO:0000256" key="2">
    <source>
        <dbReference type="SAM" id="SignalP"/>
    </source>
</evidence>
<dbReference type="STRING" id="985054.SAMN05444358_1011405"/>
<dbReference type="AlphaFoldDB" id="A0A1H2V9A9"/>
<evidence type="ECO:0000256" key="1">
    <source>
        <dbReference type="SAM" id="MobiDB-lite"/>
    </source>
</evidence>
<evidence type="ECO:0000313" key="4">
    <source>
        <dbReference type="Proteomes" id="UP000183400"/>
    </source>
</evidence>
<dbReference type="Proteomes" id="UP000183400">
    <property type="component" value="Unassembled WGS sequence"/>
</dbReference>
<sequence length="133" mass="14530">MVISYISYMQRVLIICAALAVTAIPADAEEDDGKSLMERGAELFLEGLRQEMEPTIEDLRGLAEQFGPALQSFMQEMGPALAELAAQVQDWSVYEAPEMLPNGDIIIRKKGSQDLPDESGPQDDTPSDGLTDI</sequence>
<protein>
    <recommendedName>
        <fullName evidence="5">AAA+ family ATPase</fullName>
    </recommendedName>
</protein>
<dbReference type="EMBL" id="FNNP01000001">
    <property type="protein sequence ID" value="SDW64887.1"/>
    <property type="molecule type" value="Genomic_DNA"/>
</dbReference>
<feature type="region of interest" description="Disordered" evidence="1">
    <location>
        <begin position="105"/>
        <end position="133"/>
    </location>
</feature>
<gene>
    <name evidence="3" type="ORF">SAMN05444358_1011405</name>
</gene>
<keyword evidence="2" id="KW-0732">Signal</keyword>
<accession>A0A1H2V9A9</accession>
<reference evidence="4" key="1">
    <citation type="submission" date="2016-10" db="EMBL/GenBank/DDBJ databases">
        <authorList>
            <person name="Varghese N."/>
            <person name="Submissions S."/>
        </authorList>
    </citation>
    <scope>NUCLEOTIDE SEQUENCE [LARGE SCALE GENOMIC DNA]</scope>
    <source>
        <strain evidence="4">DSM 27839</strain>
    </source>
</reference>
<evidence type="ECO:0000313" key="3">
    <source>
        <dbReference type="EMBL" id="SDW64887.1"/>
    </source>
</evidence>
<organism evidence="3 4">
    <name type="scientific">Ruegeria halocynthiae</name>
    <dbReference type="NCBI Taxonomy" id="985054"/>
    <lineage>
        <taxon>Bacteria</taxon>
        <taxon>Pseudomonadati</taxon>
        <taxon>Pseudomonadota</taxon>
        <taxon>Alphaproteobacteria</taxon>
        <taxon>Rhodobacterales</taxon>
        <taxon>Roseobacteraceae</taxon>
        <taxon>Ruegeria</taxon>
    </lineage>
</organism>
<evidence type="ECO:0008006" key="5">
    <source>
        <dbReference type="Google" id="ProtNLM"/>
    </source>
</evidence>